<dbReference type="Gene3D" id="2.60.40.1090">
    <property type="entry name" value="Fimbrial-type adhesion domain"/>
    <property type="match status" value="1"/>
</dbReference>
<reference evidence="3 4" key="1">
    <citation type="journal article" date="2015" name="Int. J. Syst. Evol. Microbiol.">
        <title>Acinetobacter equi sp. nov. isolated from horse faeces.</title>
        <authorList>
            <person name="Poppel M.T."/>
            <person name="Skiebe E."/>
            <person name="Laue M."/>
            <person name="Bergmann H."/>
            <person name="Ebersberger I."/>
            <person name="Garn T."/>
            <person name="Fruth A."/>
            <person name="Baumgardt S."/>
            <person name="Busse H.J."/>
            <person name="Wilharm G."/>
        </authorList>
    </citation>
    <scope>NUCLEOTIDE SEQUENCE [LARGE SCALE GENOMIC DNA]</scope>
    <source>
        <strain evidence="3 4">114</strain>
    </source>
</reference>
<sequence length="363" mass="39300">MKLFLKLCFCILAVVQFTKAYAIDPGIYCLDNATGEWNRLTNSTPQMTRFVNVGGQIFPSAGIDNNNRNDRFYSLTPAFVQCRNSMEDNADYQLQLTQVARLNNAQDYSPAFLSATNAVAYVYRNNRNSDTFDPRSNGAGAGGPIVFQMQLPPRNSLGTVLITPALAIYQVVNSQVVPAGTYLGNITFSVLRNGVVQANQQLVVRLVTTNDLIFQPETCVVNNGQPLEVDLGTIAEVEIPVGSGLNSNLTRTIDLNYQCDTNITSAMRVQLVGEPSDFSTTAVETRTGNVYGTGETIQHLGIEFYKDTIVLAPNSANGFMTQITNGVGSDTLTIAPVKSAQANSVNLPSGYFNATATLVFTTP</sequence>
<accession>A0A0N7GXS1</accession>
<name>A0A0N7GXS1_9GAMM</name>
<dbReference type="InterPro" id="IPR036937">
    <property type="entry name" value="Adhesion_dom_fimbrial_sf"/>
</dbReference>
<evidence type="ECO:0000313" key="3">
    <source>
        <dbReference type="EMBL" id="ALH95499.1"/>
    </source>
</evidence>
<dbReference type="InterPro" id="IPR000259">
    <property type="entry name" value="Adhesion_dom_fimbrial"/>
</dbReference>
<dbReference type="GO" id="GO:0009289">
    <property type="term" value="C:pilus"/>
    <property type="evidence" value="ECO:0007669"/>
    <property type="project" value="InterPro"/>
</dbReference>
<dbReference type="Proteomes" id="UP000064939">
    <property type="component" value="Chromosome"/>
</dbReference>
<protein>
    <recommendedName>
        <fullName evidence="2">Fimbrial-type adhesion domain-containing protein</fullName>
    </recommendedName>
</protein>
<dbReference type="GO" id="GO:0007155">
    <property type="term" value="P:cell adhesion"/>
    <property type="evidence" value="ECO:0007669"/>
    <property type="project" value="InterPro"/>
</dbReference>
<feature type="domain" description="Fimbrial-type adhesion" evidence="2">
    <location>
        <begin position="216"/>
        <end position="360"/>
    </location>
</feature>
<gene>
    <name evidence="3" type="ORF">AOY20_08155</name>
</gene>
<dbReference type="KEGG" id="aei:AOY20_08155"/>
<dbReference type="Pfam" id="PF00419">
    <property type="entry name" value="Fimbrial"/>
    <property type="match status" value="1"/>
</dbReference>
<dbReference type="AlphaFoldDB" id="A0A0N7GXS1"/>
<evidence type="ECO:0000259" key="2">
    <source>
        <dbReference type="Pfam" id="PF00419"/>
    </source>
</evidence>
<keyword evidence="1" id="KW-0732">Signal</keyword>
<organism evidence="3 4">
    <name type="scientific">Acinetobacter equi</name>
    <dbReference type="NCBI Taxonomy" id="1324350"/>
    <lineage>
        <taxon>Bacteria</taxon>
        <taxon>Pseudomonadati</taxon>
        <taxon>Pseudomonadota</taxon>
        <taxon>Gammaproteobacteria</taxon>
        <taxon>Moraxellales</taxon>
        <taxon>Moraxellaceae</taxon>
        <taxon>Acinetobacter</taxon>
    </lineage>
</organism>
<evidence type="ECO:0000256" key="1">
    <source>
        <dbReference type="SAM" id="SignalP"/>
    </source>
</evidence>
<dbReference type="STRING" id="1324350.AOY20_08155"/>
<feature type="chain" id="PRO_5006012284" description="Fimbrial-type adhesion domain-containing protein" evidence="1">
    <location>
        <begin position="23"/>
        <end position="363"/>
    </location>
</feature>
<dbReference type="OrthoDB" id="6660240at2"/>
<dbReference type="InterPro" id="IPR008966">
    <property type="entry name" value="Adhesion_dom_sf"/>
</dbReference>
<feature type="signal peptide" evidence="1">
    <location>
        <begin position="1"/>
        <end position="22"/>
    </location>
</feature>
<proteinExistence type="predicted"/>
<keyword evidence="4" id="KW-1185">Reference proteome</keyword>
<dbReference type="SUPFAM" id="SSF49401">
    <property type="entry name" value="Bacterial adhesins"/>
    <property type="match status" value="1"/>
</dbReference>
<dbReference type="RefSeq" id="WP_054581391.1">
    <property type="nucleotide sequence ID" value="NZ_CP012808.1"/>
</dbReference>
<evidence type="ECO:0000313" key="4">
    <source>
        <dbReference type="Proteomes" id="UP000064939"/>
    </source>
</evidence>
<dbReference type="EMBL" id="CP012808">
    <property type="protein sequence ID" value="ALH95499.1"/>
    <property type="molecule type" value="Genomic_DNA"/>
</dbReference>